<name>A0A4U6XD19_9PEZI</name>
<sequence>MTSADVQGRAGGADEPHGAVRTHDALETPRLAAALASLCLLRRRRRSRSRRRRRRRRSRIIIHKRQPAPGLGGRDPRRLADRALAQRKGGVEEVVAGVVAGGVDAVGVGRLGRPGPDARGPRLGEEDAAALLLLLAAVVVVVRVGVSPVAAARVVRQPVVAHLPLDDGLADKGGAVDLRADAAGVRHAQHLALVGGGAGAKEARAGGVGGALVARGDVAELALLLPLLLLLLLAVLGTRIRRAHPLLQAALDLGVPPLREVRRVGHLLGLGVRARRRGTAGVPSGRQGDVEQRGHDEAEALDLARVHLDAVLVSLPLLPLPLPPPLQGVELLGDERGVLVGPKVGEGRGPGVEGGLVDALDLGEQGGDGGVDEAPALLARQRGEGPDIPGAESEDPDGVAGQVAGLGPGEEAVDLGLEVGDGVGEGELLEQEVVVVARRPGLLVVGGGTGDLRDGVSVVLVGGHGLGGEADGGDGGVVR</sequence>
<feature type="compositionally biased region" description="Basic residues" evidence="1">
    <location>
        <begin position="46"/>
        <end position="66"/>
    </location>
</feature>
<evidence type="ECO:0000313" key="3">
    <source>
        <dbReference type="EMBL" id="TKW53233.1"/>
    </source>
</evidence>
<feature type="region of interest" description="Disordered" evidence="1">
    <location>
        <begin position="1"/>
        <end position="25"/>
    </location>
</feature>
<accession>A0A4U6XD19</accession>
<keyword evidence="2" id="KW-0812">Transmembrane</keyword>
<evidence type="ECO:0000256" key="2">
    <source>
        <dbReference type="SAM" id="Phobius"/>
    </source>
</evidence>
<feature type="compositionally biased region" description="Basic and acidic residues" evidence="1">
    <location>
        <begin position="12"/>
        <end position="25"/>
    </location>
</feature>
<comment type="caution">
    <text evidence="3">The sequence shown here is derived from an EMBL/GenBank/DDBJ whole genome shotgun (WGS) entry which is preliminary data.</text>
</comment>
<gene>
    <name evidence="3" type="ORF">CTA1_6091</name>
</gene>
<feature type="transmembrane region" description="Helical" evidence="2">
    <location>
        <begin position="128"/>
        <end position="146"/>
    </location>
</feature>
<keyword evidence="2" id="KW-0472">Membrane</keyword>
<dbReference type="AlphaFoldDB" id="A0A4U6XD19"/>
<evidence type="ECO:0000256" key="1">
    <source>
        <dbReference type="SAM" id="MobiDB-lite"/>
    </source>
</evidence>
<feature type="transmembrane region" description="Helical" evidence="2">
    <location>
        <begin position="221"/>
        <end position="238"/>
    </location>
</feature>
<feature type="region of interest" description="Disordered" evidence="1">
    <location>
        <begin position="46"/>
        <end position="76"/>
    </location>
</feature>
<organism evidence="3 4">
    <name type="scientific">Colletotrichum tanaceti</name>
    <dbReference type="NCBI Taxonomy" id="1306861"/>
    <lineage>
        <taxon>Eukaryota</taxon>
        <taxon>Fungi</taxon>
        <taxon>Dikarya</taxon>
        <taxon>Ascomycota</taxon>
        <taxon>Pezizomycotina</taxon>
        <taxon>Sordariomycetes</taxon>
        <taxon>Hypocreomycetidae</taxon>
        <taxon>Glomerellales</taxon>
        <taxon>Glomerellaceae</taxon>
        <taxon>Colletotrichum</taxon>
        <taxon>Colletotrichum destructivum species complex</taxon>
    </lineage>
</organism>
<reference evidence="3 4" key="1">
    <citation type="journal article" date="2019" name="PLoS ONE">
        <title>Comparative genome analysis indicates high evolutionary potential of pathogenicity genes in Colletotrichum tanaceti.</title>
        <authorList>
            <person name="Lelwala R.V."/>
            <person name="Korhonen P.K."/>
            <person name="Young N.D."/>
            <person name="Scott J.B."/>
            <person name="Ades P.A."/>
            <person name="Gasser R.B."/>
            <person name="Taylor P.W.J."/>
        </authorList>
    </citation>
    <scope>NUCLEOTIDE SEQUENCE [LARGE SCALE GENOMIC DNA]</scope>
    <source>
        <strain evidence="3">BRIP57314</strain>
    </source>
</reference>
<protein>
    <submittedName>
        <fullName evidence="3">Uncharacterized protein</fullName>
    </submittedName>
</protein>
<keyword evidence="4" id="KW-1185">Reference proteome</keyword>
<keyword evidence="2" id="KW-1133">Transmembrane helix</keyword>
<evidence type="ECO:0000313" key="4">
    <source>
        <dbReference type="Proteomes" id="UP000310108"/>
    </source>
</evidence>
<proteinExistence type="predicted"/>
<dbReference type="EMBL" id="PJEX01000195">
    <property type="protein sequence ID" value="TKW53233.1"/>
    <property type="molecule type" value="Genomic_DNA"/>
</dbReference>
<dbReference type="Proteomes" id="UP000310108">
    <property type="component" value="Unassembled WGS sequence"/>
</dbReference>